<sequence length="175" mass="20909">MNLIKAELDKSDYNDSWFFLNYRIDSFWLDEELDNLYPGSLYKGLIPTLLYGLMDKEEEIVWKTILPSKGEISVCPILMCPDDYDFSCTLIVVEIENYGSFIQWKQLGIDKRTKWFDDEIRYDINWLPELQSLNFEFKDYQKMIQDFQEQYRLDKLKDNDNLCQSTVMPSSAIKQ</sequence>
<gene>
    <name evidence="1" type="ORF">HMPREF9455_03478</name>
</gene>
<name>F5J2B1_9BACT</name>
<dbReference type="AlphaFoldDB" id="F5J2B1"/>
<accession>F5J2B1</accession>
<evidence type="ECO:0000313" key="1">
    <source>
        <dbReference type="EMBL" id="EGK00146.1"/>
    </source>
</evidence>
<keyword evidence="2" id="KW-1185">Reference proteome</keyword>
<reference evidence="1 2" key="1">
    <citation type="submission" date="2011-04" db="EMBL/GenBank/DDBJ databases">
        <title>The Genome Sequence of Dysgonomonas gadei ATCC BAA-286.</title>
        <authorList>
            <consortium name="The Broad Institute Genome Sequencing Platform"/>
            <person name="Earl A."/>
            <person name="Ward D."/>
            <person name="Feldgarden M."/>
            <person name="Gevers D."/>
            <person name="Pudlo N."/>
            <person name="Martens E."/>
            <person name="Allen-Vercoe E."/>
            <person name="Young S.K."/>
            <person name="Zeng Q."/>
            <person name="Gargeya S."/>
            <person name="Fitzgerald M."/>
            <person name="Haas B."/>
            <person name="Abouelleil A."/>
            <person name="Alvarado L."/>
            <person name="Arachchi H.M."/>
            <person name="Berlin A."/>
            <person name="Brown A."/>
            <person name="Chapman S.B."/>
            <person name="Chen Z."/>
            <person name="Dunbar C."/>
            <person name="Freedman E."/>
            <person name="Gearin G."/>
            <person name="Gellesch M."/>
            <person name="Goldberg J."/>
            <person name="Griggs A."/>
            <person name="Gujja S."/>
            <person name="Heiman D."/>
            <person name="Howarth C."/>
            <person name="Larson L."/>
            <person name="Lui A."/>
            <person name="MacDonald P.J.P."/>
            <person name="Mehta T."/>
            <person name="Montmayeur A."/>
            <person name="Murphy C."/>
            <person name="Neiman D."/>
            <person name="Pearson M."/>
            <person name="Priest M."/>
            <person name="Roberts A."/>
            <person name="Saif S."/>
            <person name="Shea T."/>
            <person name="Shenoy N."/>
            <person name="Sisk P."/>
            <person name="Stolte C."/>
            <person name="Sykes S."/>
            <person name="Yandava C."/>
            <person name="Wortman J."/>
            <person name="Nusbaum C."/>
            <person name="Birren B."/>
        </authorList>
    </citation>
    <scope>NUCLEOTIDE SEQUENCE [LARGE SCALE GENOMIC DNA]</scope>
    <source>
        <strain evidence="1 2">ATCC BAA-286</strain>
    </source>
</reference>
<dbReference type="EMBL" id="ADLV01000040">
    <property type="protein sequence ID" value="EGK00146.1"/>
    <property type="molecule type" value="Genomic_DNA"/>
</dbReference>
<evidence type="ECO:0000313" key="2">
    <source>
        <dbReference type="Proteomes" id="UP000004913"/>
    </source>
</evidence>
<proteinExistence type="predicted"/>
<dbReference type="eggNOG" id="ENOG5032U31">
    <property type="taxonomic scope" value="Bacteria"/>
</dbReference>
<protein>
    <submittedName>
        <fullName evidence="1">Uncharacterized protein</fullName>
    </submittedName>
</protein>
<comment type="caution">
    <text evidence="1">The sequence shown here is derived from an EMBL/GenBank/DDBJ whole genome shotgun (WGS) entry which is preliminary data.</text>
</comment>
<dbReference type="Proteomes" id="UP000004913">
    <property type="component" value="Unassembled WGS sequence"/>
</dbReference>
<dbReference type="OrthoDB" id="2087346at2"/>
<organism evidence="1 2">
    <name type="scientific">Dysgonomonas gadei ATCC BAA-286</name>
    <dbReference type="NCBI Taxonomy" id="742766"/>
    <lineage>
        <taxon>Bacteria</taxon>
        <taxon>Pseudomonadati</taxon>
        <taxon>Bacteroidota</taxon>
        <taxon>Bacteroidia</taxon>
        <taxon>Bacteroidales</taxon>
        <taxon>Dysgonomonadaceae</taxon>
        <taxon>Dysgonomonas</taxon>
    </lineage>
</organism>
<dbReference type="RefSeq" id="WP_006801011.1">
    <property type="nucleotide sequence ID" value="NZ_GL891989.1"/>
</dbReference>
<dbReference type="HOGENOM" id="CLU_1609042_0_0_10"/>